<keyword evidence="1" id="KW-0812">Transmembrane</keyword>
<dbReference type="AlphaFoldDB" id="A0AAJ5ZAT3"/>
<protein>
    <submittedName>
        <fullName evidence="2">Uncharacterized protein</fullName>
    </submittedName>
</protein>
<name>A0AAJ5ZAT3_AERCA</name>
<keyword evidence="1" id="KW-0472">Membrane</keyword>
<feature type="transmembrane region" description="Helical" evidence="1">
    <location>
        <begin position="58"/>
        <end position="75"/>
    </location>
</feature>
<organism evidence="2 3">
    <name type="scientific">Aeromonas caviae</name>
    <name type="common">Aeromonas punctata</name>
    <dbReference type="NCBI Taxonomy" id="648"/>
    <lineage>
        <taxon>Bacteria</taxon>
        <taxon>Pseudomonadati</taxon>
        <taxon>Pseudomonadota</taxon>
        <taxon>Gammaproteobacteria</taxon>
        <taxon>Aeromonadales</taxon>
        <taxon>Aeromonadaceae</taxon>
        <taxon>Aeromonas</taxon>
    </lineage>
</organism>
<proteinExistence type="predicted"/>
<keyword evidence="1" id="KW-1133">Transmembrane helix</keyword>
<reference evidence="2" key="1">
    <citation type="submission" date="2023-03" db="EMBL/GenBank/DDBJ databases">
        <title>Aeromonas caviae strain AC1520.</title>
        <authorList>
            <person name="Xie T."/>
            <person name="Zhang Q."/>
            <person name="Deng J."/>
            <person name="Li X."/>
        </authorList>
    </citation>
    <scope>NUCLEOTIDE SEQUENCE</scope>
    <source>
        <strain evidence="2">AC1520</strain>
        <plasmid evidence="2">pAC1520</plasmid>
    </source>
</reference>
<feature type="transmembrane region" description="Helical" evidence="1">
    <location>
        <begin position="81"/>
        <end position="107"/>
    </location>
</feature>
<evidence type="ECO:0000256" key="1">
    <source>
        <dbReference type="SAM" id="Phobius"/>
    </source>
</evidence>
<dbReference type="EMBL" id="CP120943">
    <property type="protein sequence ID" value="WFG00258.1"/>
    <property type="molecule type" value="Genomic_DNA"/>
</dbReference>
<accession>A0AAJ5ZAT3</accession>
<evidence type="ECO:0000313" key="3">
    <source>
        <dbReference type="Proteomes" id="UP001218423"/>
    </source>
</evidence>
<evidence type="ECO:0000313" key="2">
    <source>
        <dbReference type="EMBL" id="WFG00258.1"/>
    </source>
</evidence>
<geneLocation type="plasmid" evidence="2 3">
    <name>pAC1520</name>
</geneLocation>
<dbReference type="RefSeq" id="WP_277857204.1">
    <property type="nucleotide sequence ID" value="NZ_CP120943.1"/>
</dbReference>
<sequence>MRGQVESEKESRKARKRELEYIQAQTADFSDAEVYQLWVDALELNQEALESGVKIRNVISVVWIVIGIFSIGYAIGVGRGLYYFGVTVVPLWMVVTVILISSIGLIIRGAKLRYQSWCIINKKLPSFCGWVFRMVHIQGKRGS</sequence>
<keyword evidence="2" id="KW-0614">Plasmid</keyword>
<gene>
    <name evidence="2" type="ORF">P5S46_21080</name>
</gene>
<dbReference type="Proteomes" id="UP001218423">
    <property type="component" value="Plasmid pAC1520"/>
</dbReference>